<organism evidence="3 4">
    <name type="scientific">Caerostris extrusa</name>
    <name type="common">Bark spider</name>
    <name type="synonym">Caerostris bankana</name>
    <dbReference type="NCBI Taxonomy" id="172846"/>
    <lineage>
        <taxon>Eukaryota</taxon>
        <taxon>Metazoa</taxon>
        <taxon>Ecdysozoa</taxon>
        <taxon>Arthropoda</taxon>
        <taxon>Chelicerata</taxon>
        <taxon>Arachnida</taxon>
        <taxon>Araneae</taxon>
        <taxon>Araneomorphae</taxon>
        <taxon>Entelegynae</taxon>
        <taxon>Araneoidea</taxon>
        <taxon>Araneidae</taxon>
        <taxon>Caerostris</taxon>
    </lineage>
</organism>
<proteinExistence type="predicted"/>
<gene>
    <name evidence="3" type="ORF">CEXT_469721</name>
</gene>
<evidence type="ECO:0000313" key="3">
    <source>
        <dbReference type="EMBL" id="GIY45287.1"/>
    </source>
</evidence>
<name>A0AAV4TK23_CAEEX</name>
<evidence type="ECO:0000256" key="2">
    <source>
        <dbReference type="SAM" id="SignalP"/>
    </source>
</evidence>
<sequence>MHQLQSLLFLFLFYVPSRGSCGAEALGPPPVATETSSKASRQPRARVTLSPEVGARETRGRPARHHEAGQHVPQQGGPGRRRTMSENARARPLRPGSAARPPGGTPGLGGSRRGPLARPTASPGGRIGNQQLQEKRRIHYRSIHFIYLF</sequence>
<dbReference type="Proteomes" id="UP001054945">
    <property type="component" value="Unassembled WGS sequence"/>
</dbReference>
<feature type="signal peptide" evidence="2">
    <location>
        <begin position="1"/>
        <end position="19"/>
    </location>
</feature>
<dbReference type="EMBL" id="BPLR01011256">
    <property type="protein sequence ID" value="GIY45287.1"/>
    <property type="molecule type" value="Genomic_DNA"/>
</dbReference>
<evidence type="ECO:0000256" key="1">
    <source>
        <dbReference type="SAM" id="MobiDB-lite"/>
    </source>
</evidence>
<accession>A0AAV4TK23</accession>
<feature type="compositionally biased region" description="Basic and acidic residues" evidence="1">
    <location>
        <begin position="54"/>
        <end position="69"/>
    </location>
</feature>
<evidence type="ECO:0008006" key="5">
    <source>
        <dbReference type="Google" id="ProtNLM"/>
    </source>
</evidence>
<protein>
    <recommendedName>
        <fullName evidence="5">Secreted protein</fullName>
    </recommendedName>
</protein>
<feature type="chain" id="PRO_5043752795" description="Secreted protein" evidence="2">
    <location>
        <begin position="20"/>
        <end position="149"/>
    </location>
</feature>
<reference evidence="3 4" key="1">
    <citation type="submission" date="2021-06" db="EMBL/GenBank/DDBJ databases">
        <title>Caerostris extrusa draft genome.</title>
        <authorList>
            <person name="Kono N."/>
            <person name="Arakawa K."/>
        </authorList>
    </citation>
    <scope>NUCLEOTIDE SEQUENCE [LARGE SCALE GENOMIC DNA]</scope>
</reference>
<keyword evidence="2" id="KW-0732">Signal</keyword>
<dbReference type="AlphaFoldDB" id="A0AAV4TK23"/>
<feature type="region of interest" description="Disordered" evidence="1">
    <location>
        <begin position="24"/>
        <end position="131"/>
    </location>
</feature>
<comment type="caution">
    <text evidence="3">The sequence shown here is derived from an EMBL/GenBank/DDBJ whole genome shotgun (WGS) entry which is preliminary data.</text>
</comment>
<evidence type="ECO:0000313" key="4">
    <source>
        <dbReference type="Proteomes" id="UP001054945"/>
    </source>
</evidence>
<keyword evidence="4" id="KW-1185">Reference proteome</keyword>